<dbReference type="GO" id="GO:0000076">
    <property type="term" value="P:DNA replication checkpoint signaling"/>
    <property type="evidence" value="ECO:0007669"/>
    <property type="project" value="TreeGrafter"/>
</dbReference>
<keyword evidence="3" id="KW-0597">Phosphoprotein</keyword>
<dbReference type="InterPro" id="IPR007268">
    <property type="entry name" value="Rad9/Ddc1"/>
</dbReference>
<keyword evidence="14" id="KW-1185">Reference proteome</keyword>
<keyword evidence="7" id="KW-0269">Exonuclease</keyword>
<keyword evidence="5" id="KW-0227">DNA damage</keyword>
<keyword evidence="6" id="KW-0378">Hydrolase</keyword>
<feature type="region of interest" description="Disordered" evidence="12">
    <location>
        <begin position="289"/>
        <end position="419"/>
    </location>
</feature>
<evidence type="ECO:0000256" key="4">
    <source>
        <dbReference type="ARBA" id="ARBA00022722"/>
    </source>
</evidence>
<dbReference type="InterPro" id="IPR046938">
    <property type="entry name" value="DNA_clamp_sf"/>
</dbReference>
<evidence type="ECO:0000256" key="5">
    <source>
        <dbReference type="ARBA" id="ARBA00022763"/>
    </source>
</evidence>
<dbReference type="GO" id="GO:0030896">
    <property type="term" value="C:checkpoint clamp complex"/>
    <property type="evidence" value="ECO:0007669"/>
    <property type="project" value="InterPro"/>
</dbReference>
<dbReference type="CDD" id="cd00577">
    <property type="entry name" value="PCNA"/>
    <property type="match status" value="1"/>
</dbReference>
<evidence type="ECO:0000256" key="2">
    <source>
        <dbReference type="ARBA" id="ARBA00008494"/>
    </source>
</evidence>
<feature type="region of interest" description="Disordered" evidence="12">
    <location>
        <begin position="465"/>
        <end position="574"/>
    </location>
</feature>
<keyword evidence="4" id="KW-0540">Nuclease</keyword>
<feature type="compositionally biased region" description="Basic and acidic residues" evidence="12">
    <location>
        <begin position="402"/>
        <end position="419"/>
    </location>
</feature>
<organism evidence="13 14">
    <name type="scientific">Geodia barretti</name>
    <name type="common">Barrett's horny sponge</name>
    <dbReference type="NCBI Taxonomy" id="519541"/>
    <lineage>
        <taxon>Eukaryota</taxon>
        <taxon>Metazoa</taxon>
        <taxon>Porifera</taxon>
        <taxon>Demospongiae</taxon>
        <taxon>Heteroscleromorpha</taxon>
        <taxon>Tetractinellida</taxon>
        <taxon>Astrophorina</taxon>
        <taxon>Geodiidae</taxon>
        <taxon>Geodia</taxon>
    </lineage>
</organism>
<evidence type="ECO:0000256" key="6">
    <source>
        <dbReference type="ARBA" id="ARBA00022801"/>
    </source>
</evidence>
<feature type="compositionally biased region" description="Acidic residues" evidence="12">
    <location>
        <begin position="80"/>
        <end position="90"/>
    </location>
</feature>
<feature type="region of interest" description="Disordered" evidence="12">
    <location>
        <begin position="591"/>
        <end position="612"/>
    </location>
</feature>
<dbReference type="Proteomes" id="UP001174909">
    <property type="component" value="Unassembled WGS sequence"/>
</dbReference>
<evidence type="ECO:0000256" key="12">
    <source>
        <dbReference type="SAM" id="MobiDB-lite"/>
    </source>
</evidence>
<comment type="subcellular location">
    <subcellularLocation>
        <location evidence="1">Nucleus</location>
    </subcellularLocation>
</comment>
<evidence type="ECO:0000256" key="8">
    <source>
        <dbReference type="ARBA" id="ARBA00023242"/>
    </source>
</evidence>
<feature type="compositionally biased region" description="Low complexity" evidence="12">
    <location>
        <begin position="518"/>
        <end position="527"/>
    </location>
</feature>
<dbReference type="GO" id="GO:0071479">
    <property type="term" value="P:cellular response to ionizing radiation"/>
    <property type="evidence" value="ECO:0007669"/>
    <property type="project" value="TreeGrafter"/>
</dbReference>
<evidence type="ECO:0000256" key="10">
    <source>
        <dbReference type="ARBA" id="ARBA00069752"/>
    </source>
</evidence>
<feature type="compositionally biased region" description="Polar residues" evidence="12">
    <location>
        <begin position="293"/>
        <end position="309"/>
    </location>
</feature>
<feature type="compositionally biased region" description="Gly residues" evidence="12">
    <location>
        <begin position="466"/>
        <end position="476"/>
    </location>
</feature>
<dbReference type="AlphaFoldDB" id="A0AA35TBS1"/>
<dbReference type="Pfam" id="PF04139">
    <property type="entry name" value="Rad9"/>
    <property type="match status" value="1"/>
</dbReference>
<dbReference type="Gene3D" id="3.70.10.10">
    <property type="match status" value="1"/>
</dbReference>
<evidence type="ECO:0000256" key="11">
    <source>
        <dbReference type="ARBA" id="ARBA00079896"/>
    </source>
</evidence>
<dbReference type="PANTHER" id="PTHR15237">
    <property type="entry name" value="DNA REPAIR PROTEIN RAD9"/>
    <property type="match status" value="1"/>
</dbReference>
<evidence type="ECO:0000256" key="1">
    <source>
        <dbReference type="ARBA" id="ARBA00004123"/>
    </source>
</evidence>
<gene>
    <name evidence="13" type="ORF">GBAR_LOCUS24429</name>
</gene>
<evidence type="ECO:0000313" key="13">
    <source>
        <dbReference type="EMBL" id="CAI8044031.1"/>
    </source>
</evidence>
<keyword evidence="8" id="KW-0539">Nucleus</keyword>
<comment type="caution">
    <text evidence="13">The sequence shown here is derived from an EMBL/GenBank/DDBJ whole genome shotgun (WGS) entry which is preliminary data.</text>
</comment>
<sequence>MNCVVPGRGIRAFGKAVQCLAKIGEDLHIEALEKGLSLRTVNSARSAFVNFLFCRTFFNSYSDGLGSRSAGDGVGRGGGEEEEEGDEEEDTIKCKITIKSVLSVFRSLSTLEKAVDYFSLSINCKLSKLVFIFHCRHGIVKTHQLGFQECDSLRAVFAKDLSPNHIKLQSRILGEVVGNFPNFLEEVTLLADPECVRLKNYCKEDSVDQRATMTEVCLVPAEFDDYQIGVDAAITFCLKELRAVLLFTDALPQTVSLYFESAGSPVVFSIDATTEVKADFVLATLQDVADPTNPITNGTTAHSDSSTNAAGVRGKNAAHRQREQTRQNTRGRRRGTANGPGLTRRQDRGRGSVEDEWSHPFSSSNSRSTKEDRERTSEERLASVESVHRSSEAYHSTPSRQRMADARSRSSRTSEEHCTLGDAVMVEEDGHVTGDGAGGEGVTMVEEGEADPLDALFGEENMMDVGEGGWEGGRGGDFAAEGRPRSSSSEPQHKLPGFGISRSPHVVSSHLTSSCVRPSPKSPQTHTSHPHTPPSPTLPRREGEEEWRRGEEGGVSLTQDSILQDSGFLPGTPPAKKFKASSAILGGGLLHCDLPTPRQPGILAPDSEDESN</sequence>
<evidence type="ECO:0000256" key="9">
    <source>
        <dbReference type="ARBA" id="ARBA00059283"/>
    </source>
</evidence>
<name>A0AA35TBS1_GEOBA</name>
<feature type="region of interest" description="Disordered" evidence="12">
    <location>
        <begin position="67"/>
        <end position="90"/>
    </location>
</feature>
<accession>A0AA35TBS1</accession>
<feature type="compositionally biased region" description="Basic and acidic residues" evidence="12">
    <location>
        <begin position="344"/>
        <end position="358"/>
    </location>
</feature>
<protein>
    <recommendedName>
        <fullName evidence="10">Cell cycle checkpoint control protein RAD9A</fullName>
    </recommendedName>
    <alternativeName>
        <fullName evidence="11">DNA repair exonuclease rad9 homolog A</fullName>
    </alternativeName>
</protein>
<dbReference type="EMBL" id="CASHTH010003371">
    <property type="protein sequence ID" value="CAI8044031.1"/>
    <property type="molecule type" value="Genomic_DNA"/>
</dbReference>
<comment type="function">
    <text evidence="9">Component of the 9-1-1 cell-cycle checkpoint response complex that plays a major role in DNA repair. The 9-1-1 complex is recruited to DNA lesion upon damage by the RAD17-replication factor C (RFC) clamp loader complex. Acts then as a sliding clamp platform on DNA for several proteins involved in long-patch base excision repair (LP-BER). The 9-1-1 complex stimulates DNA polymerase beta (POLB) activity by increasing its affinity for the 3'-OH end of the primer-template and stabilizes POLB to those sites where LP-BER proceeds; endonuclease FEN1 cleavage activity on substrates with double, nick, or gap flaps of distinct sequences and lengths; and DNA ligase I (LIG1) on long-patch base excision repair substrates. The 9-1-1 complex is necessary for the recruitment of RHNO1 to sites of double-stranded breaks (DSB) occurring during the S phase. RAD9A possesses 3'-&gt;5' double stranded DNA exonuclease activity.</text>
</comment>
<evidence type="ECO:0000256" key="3">
    <source>
        <dbReference type="ARBA" id="ARBA00022553"/>
    </source>
</evidence>
<evidence type="ECO:0000256" key="7">
    <source>
        <dbReference type="ARBA" id="ARBA00022839"/>
    </source>
</evidence>
<reference evidence="13" key="1">
    <citation type="submission" date="2023-03" db="EMBL/GenBank/DDBJ databases">
        <authorList>
            <person name="Steffen K."/>
            <person name="Cardenas P."/>
        </authorList>
    </citation>
    <scope>NUCLEOTIDE SEQUENCE</scope>
</reference>
<dbReference type="SUPFAM" id="SSF55979">
    <property type="entry name" value="DNA clamp"/>
    <property type="match status" value="1"/>
</dbReference>
<dbReference type="GO" id="GO:0004527">
    <property type="term" value="F:exonuclease activity"/>
    <property type="evidence" value="ECO:0007669"/>
    <property type="project" value="UniProtKB-KW"/>
</dbReference>
<dbReference type="FunFam" id="3.70.10.10:FF:000005">
    <property type="entry name" value="Cell cycle checkpoint control protein"/>
    <property type="match status" value="1"/>
</dbReference>
<feature type="compositionally biased region" description="Basic and acidic residues" evidence="12">
    <location>
        <begin position="539"/>
        <end position="552"/>
    </location>
</feature>
<dbReference type="GO" id="GO:0006281">
    <property type="term" value="P:DNA repair"/>
    <property type="evidence" value="ECO:0007669"/>
    <property type="project" value="TreeGrafter"/>
</dbReference>
<proteinExistence type="inferred from homology"/>
<dbReference type="GO" id="GO:0031573">
    <property type="term" value="P:mitotic intra-S DNA damage checkpoint signaling"/>
    <property type="evidence" value="ECO:0007669"/>
    <property type="project" value="TreeGrafter"/>
</dbReference>
<dbReference type="PANTHER" id="PTHR15237:SF0">
    <property type="entry name" value="CELL CYCLE CHECKPOINT CONTROL PROTEIN"/>
    <property type="match status" value="1"/>
</dbReference>
<comment type="similarity">
    <text evidence="2">Belongs to the rad9 family.</text>
</comment>
<evidence type="ECO:0000313" key="14">
    <source>
        <dbReference type="Proteomes" id="UP001174909"/>
    </source>
</evidence>
<feature type="compositionally biased region" description="Basic and acidic residues" evidence="12">
    <location>
        <begin position="368"/>
        <end position="392"/>
    </location>
</feature>